<evidence type="ECO:0000256" key="1">
    <source>
        <dbReference type="SAM" id="Phobius"/>
    </source>
</evidence>
<keyword evidence="1" id="KW-1133">Transmembrane helix</keyword>
<proteinExistence type="predicted"/>
<keyword evidence="3" id="KW-1185">Reference proteome</keyword>
<keyword evidence="1" id="KW-0812">Transmembrane</keyword>
<dbReference type="Proteomes" id="UP000094236">
    <property type="component" value="Unassembled WGS sequence"/>
</dbReference>
<evidence type="ECO:0000313" key="2">
    <source>
        <dbReference type="EMBL" id="ODV95569.1"/>
    </source>
</evidence>
<name>A0A1E4TV17_PACTA</name>
<organism evidence="2 3">
    <name type="scientific">Pachysolen tannophilus NRRL Y-2460</name>
    <dbReference type="NCBI Taxonomy" id="669874"/>
    <lineage>
        <taxon>Eukaryota</taxon>
        <taxon>Fungi</taxon>
        <taxon>Dikarya</taxon>
        <taxon>Ascomycota</taxon>
        <taxon>Saccharomycotina</taxon>
        <taxon>Pichiomycetes</taxon>
        <taxon>Pachysolenaceae</taxon>
        <taxon>Pachysolen</taxon>
    </lineage>
</organism>
<reference evidence="3" key="1">
    <citation type="submission" date="2016-05" db="EMBL/GenBank/DDBJ databases">
        <title>Comparative genomics of biotechnologically important yeasts.</title>
        <authorList>
            <consortium name="DOE Joint Genome Institute"/>
            <person name="Riley R."/>
            <person name="Haridas S."/>
            <person name="Wolfe K.H."/>
            <person name="Lopes M.R."/>
            <person name="Hittinger C.T."/>
            <person name="Goker M."/>
            <person name="Salamov A."/>
            <person name="Wisecaver J."/>
            <person name="Long T.M."/>
            <person name="Aerts A.L."/>
            <person name="Barry K."/>
            <person name="Choi C."/>
            <person name="Clum A."/>
            <person name="Coughlan A.Y."/>
            <person name="Deshpande S."/>
            <person name="Douglass A.P."/>
            <person name="Hanson S.J."/>
            <person name="Klenk H.-P."/>
            <person name="Labutti K."/>
            <person name="Lapidus A."/>
            <person name="Lindquist E."/>
            <person name="Lipzen A."/>
            <person name="Meier-Kolthoff J.P."/>
            <person name="Ohm R.A."/>
            <person name="Otillar R.P."/>
            <person name="Pangilinan J."/>
            <person name="Peng Y."/>
            <person name="Rokas A."/>
            <person name="Rosa C.A."/>
            <person name="Scheuner C."/>
            <person name="Sibirny A.A."/>
            <person name="Slot J.C."/>
            <person name="Stielow J.B."/>
            <person name="Sun H."/>
            <person name="Kurtzman C.P."/>
            <person name="Blackwell M."/>
            <person name="Grigoriev I.V."/>
            <person name="Jeffries T.W."/>
        </authorList>
    </citation>
    <scope>NUCLEOTIDE SEQUENCE [LARGE SCALE GENOMIC DNA]</scope>
    <source>
        <strain evidence="3">NRRL Y-2460</strain>
    </source>
</reference>
<evidence type="ECO:0000313" key="3">
    <source>
        <dbReference type="Proteomes" id="UP000094236"/>
    </source>
</evidence>
<protein>
    <submittedName>
        <fullName evidence="2">Uncharacterized protein</fullName>
    </submittedName>
</protein>
<dbReference type="EMBL" id="KV454014">
    <property type="protein sequence ID" value="ODV95569.1"/>
    <property type="molecule type" value="Genomic_DNA"/>
</dbReference>
<feature type="transmembrane region" description="Helical" evidence="1">
    <location>
        <begin position="51"/>
        <end position="72"/>
    </location>
</feature>
<gene>
    <name evidence="2" type="ORF">PACTADRAFT_50273</name>
</gene>
<sequence length="75" mass="8241">MPAQFPGPAVLWPSCSFGERRRGGFFSFSLFGWNRRDLSQKKKYHVAGQGAGFFGFLALGFGLSALGFRAGFPFT</sequence>
<keyword evidence="1" id="KW-0472">Membrane</keyword>
<accession>A0A1E4TV17</accession>
<dbReference type="AlphaFoldDB" id="A0A1E4TV17"/>